<feature type="region of interest" description="Disordered" evidence="1">
    <location>
        <begin position="1345"/>
        <end position="1384"/>
    </location>
</feature>
<keyword evidence="2" id="KW-1185">Reference proteome</keyword>
<feature type="compositionally biased region" description="Low complexity" evidence="1">
    <location>
        <begin position="1093"/>
        <end position="1105"/>
    </location>
</feature>
<dbReference type="KEGG" id="hazt:108675408"/>
<feature type="compositionally biased region" description="Basic residues" evidence="1">
    <location>
        <begin position="1106"/>
        <end position="1122"/>
    </location>
</feature>
<dbReference type="RefSeq" id="XP_018018904.1">
    <property type="nucleotide sequence ID" value="XM_018163415.2"/>
</dbReference>
<evidence type="ECO:0000313" key="3">
    <source>
        <dbReference type="RefSeq" id="XP_018018904.1"/>
    </source>
</evidence>
<dbReference type="OrthoDB" id="6363796at2759"/>
<evidence type="ECO:0000256" key="1">
    <source>
        <dbReference type="SAM" id="MobiDB-lite"/>
    </source>
</evidence>
<accession>A0A8B7NYL4</accession>
<feature type="compositionally biased region" description="Low complexity" evidence="1">
    <location>
        <begin position="617"/>
        <end position="629"/>
    </location>
</feature>
<feature type="region of interest" description="Disordered" evidence="1">
    <location>
        <begin position="921"/>
        <end position="952"/>
    </location>
</feature>
<organism evidence="2 3">
    <name type="scientific">Hyalella azteca</name>
    <name type="common">Amphipod</name>
    <dbReference type="NCBI Taxonomy" id="294128"/>
    <lineage>
        <taxon>Eukaryota</taxon>
        <taxon>Metazoa</taxon>
        <taxon>Ecdysozoa</taxon>
        <taxon>Arthropoda</taxon>
        <taxon>Crustacea</taxon>
        <taxon>Multicrustacea</taxon>
        <taxon>Malacostraca</taxon>
        <taxon>Eumalacostraca</taxon>
        <taxon>Peracarida</taxon>
        <taxon>Amphipoda</taxon>
        <taxon>Senticaudata</taxon>
        <taxon>Talitrida</taxon>
        <taxon>Talitroidea</taxon>
        <taxon>Hyalellidae</taxon>
        <taxon>Hyalella</taxon>
    </lineage>
</organism>
<protein>
    <submittedName>
        <fullName evidence="3">Uncharacterized protein LOC108675408</fullName>
    </submittedName>
</protein>
<sequence>MSAQINSECSSSSVAVVQSSDSQTVHSTRRKIKIDRSFSLHYTPKTLEIKSEAPVKLEQESIVSSSNLDIADTELLNEADVSSSAELLETCEDSSQCGRSSGRWVFGSASTAVGSYSRTLLIADNSFKHLKSHWPNHAKVIPDTVMVDKLRVNQVPGILQEYCAEHALENKKVLVFVLTRFEEKLIYIESPLCKNKKFLPKKHVPLKEIRNNKSLEPRDFMDVIQRITEEALPSKIVFLPVLPFNLKKVRWHMISAHKKFTHHQIDPDRYEANAPLVSHSYASACAQLNRLLTEAYFKEGFDLSAWSIVSWADRVFPDERKYVPALLPLVINGRIPHTKVLHDTTSRLSELIERCGKHSFSLLVFLVDGDMTEISKIWPKDFPITTLFEEVPCESCPSECIKELSSKHKEENILFVWSSSVSYYLELKDFDKCDGHDKFNYPCIGSTSSKQAKVEQIISVIHQTKKLVENLPHCTVIFTPLYQANYQRLLQDLCSKHHSQFNHNLENDFTSDLCKKEDELMKSLVSDVNEKIFRENTSSVDVRFNVFTSHRNRQPVVMEFEGLKLTRTSLESLVDVMAEQLLSKVMHGRTNKTTLFEKRTQSLNQSTRKQQQGGCARGSRSRSPGQSSVFSMHVHSEEIYDLRSSLRRTNEVSDSQRRNCATRTSRGTELKTQLLDQIRKRSDIRGCEDPELQEWSQKSSVATRCSRRNFDHSRLSRVNNATTEHGACTYDQNIPLRDDFIDLNYHHDYDDRAGFEDSSRASRFNIVTELLRGEHGGQSLKRHRDTLLGDENFVRHDSSVASHSQPRTYRSRSPRVSRYPRISSDRSPYSPYRDSPIFDNRLSRTRDRSPAVQDRSANIPVRSYPVRGRLVENDGRHHPAYDSKRSRSPYDRNSSPFRSHLVRYPSYRDSSPFYDVVSPRSNHFPGRKHPRTSHNRLSFPQGSPDFRNHRTQSPVFTRSNSFRVQSPFRDRQLSNSVLSPLGNESCGFHFRLHSSDRASFTRFRSPNRNLSPISPPDLRNPSPGSLSHNRSRSPRYRSPYHRNRSTSPRQRSPYHRNRSSIPRYRSPYHRYRSTSPRQRSPHQRYRSTSPLQRSPFRRSQSTSPRQRSRFTRSRYPSLRHRSPFSLNRSPGPRHRSSSIKDRSPYQRHRSPFILNRSRSPRHRSSFSNDRSLSPRNKVLESTDKTPGKHRHHRDGSKNVNDSSNRQQKLLAALKTLWGIHERECDTYRREPTLHPDYKKWRQWYLEKRERSKAAAGTLVEEEIDKAWRSHMEMLFTRSWNEKKTSCLSVIEENERNLVKGESLDLLVPGKNEAVELREHQDGDTSVSIPQFSDLLDDVGSEISLETGARNHHKENSKSDPSRGVTGSASVNRNNGGLAGDSDELVRSTDPLEVVETLNMLNDMPDKFGQLSMPISVILRSAREARDKGQDPMDIFSQQEQDVLQLCHQKLTNLKKSDLSFVQKVIVDECLNRVQALLIQVQCNRDPMYGLQIEEVSKEIQGLSASQSIAKIKEIVTIHGRDFLKDGQILKIYMNAKQYSGCK</sequence>
<feature type="compositionally biased region" description="Polar residues" evidence="1">
    <location>
        <begin position="1003"/>
        <end position="1012"/>
    </location>
</feature>
<name>A0A8B7NYL4_HYAAZ</name>
<feature type="compositionally biased region" description="Basic and acidic residues" evidence="1">
    <location>
        <begin position="1177"/>
        <end position="1186"/>
    </location>
</feature>
<dbReference type="GeneID" id="108675408"/>
<feature type="region of interest" description="Disordered" evidence="1">
    <location>
        <begin position="1003"/>
        <end position="1205"/>
    </location>
</feature>
<feature type="region of interest" description="Disordered" evidence="1">
    <location>
        <begin position="796"/>
        <end position="898"/>
    </location>
</feature>
<feature type="compositionally biased region" description="Polar residues" evidence="1">
    <location>
        <begin position="1364"/>
        <end position="1374"/>
    </location>
</feature>
<reference evidence="3" key="1">
    <citation type="submission" date="2025-08" db="UniProtKB">
        <authorList>
            <consortium name="RefSeq"/>
        </authorList>
    </citation>
    <scope>IDENTIFICATION</scope>
    <source>
        <tissue evidence="3">Whole organism</tissue>
    </source>
</reference>
<feature type="region of interest" description="Disordered" evidence="1">
    <location>
        <begin position="599"/>
        <end position="629"/>
    </location>
</feature>
<dbReference type="Proteomes" id="UP000694843">
    <property type="component" value="Unplaced"/>
</dbReference>
<feature type="compositionally biased region" description="Basic residues" evidence="1">
    <location>
        <begin position="925"/>
        <end position="934"/>
    </location>
</feature>
<feature type="compositionally biased region" description="Basic and acidic residues" evidence="1">
    <location>
        <begin position="869"/>
        <end position="890"/>
    </location>
</feature>
<proteinExistence type="predicted"/>
<gene>
    <name evidence="3" type="primary">LOC108675408</name>
</gene>
<evidence type="ECO:0000313" key="2">
    <source>
        <dbReference type="Proteomes" id="UP000694843"/>
    </source>
</evidence>
<feature type="compositionally biased region" description="Polar residues" evidence="1">
    <location>
        <begin position="601"/>
        <end position="613"/>
    </location>
</feature>
<feature type="compositionally biased region" description="Basic residues" evidence="1">
    <location>
        <begin position="1029"/>
        <end position="1044"/>
    </location>
</feature>